<reference evidence="6" key="1">
    <citation type="submission" date="2021-01" db="EMBL/GenBank/DDBJ databases">
        <title>Whole genome shotgun sequence of Sinosporangium siamense NBRC 109515.</title>
        <authorList>
            <person name="Komaki H."/>
            <person name="Tamura T."/>
        </authorList>
    </citation>
    <scope>NUCLEOTIDE SEQUENCE</scope>
    <source>
        <strain evidence="6">NBRC 109515</strain>
    </source>
</reference>
<dbReference type="Pfam" id="PF00440">
    <property type="entry name" value="TetR_N"/>
    <property type="match status" value="1"/>
</dbReference>
<feature type="domain" description="HTH tetR-type" evidence="5">
    <location>
        <begin position="13"/>
        <end position="73"/>
    </location>
</feature>
<dbReference type="Proteomes" id="UP000606172">
    <property type="component" value="Unassembled WGS sequence"/>
</dbReference>
<dbReference type="SUPFAM" id="SSF46689">
    <property type="entry name" value="Homeodomain-like"/>
    <property type="match status" value="1"/>
</dbReference>
<dbReference type="GO" id="GO:0003700">
    <property type="term" value="F:DNA-binding transcription factor activity"/>
    <property type="evidence" value="ECO:0007669"/>
    <property type="project" value="TreeGrafter"/>
</dbReference>
<comment type="caution">
    <text evidence="6">The sequence shown here is derived from an EMBL/GenBank/DDBJ whole genome shotgun (WGS) entry which is preliminary data.</text>
</comment>
<evidence type="ECO:0000256" key="2">
    <source>
        <dbReference type="ARBA" id="ARBA00023125"/>
    </source>
</evidence>
<organism evidence="6 7">
    <name type="scientific">Sinosporangium siamense</name>
    <dbReference type="NCBI Taxonomy" id="1367973"/>
    <lineage>
        <taxon>Bacteria</taxon>
        <taxon>Bacillati</taxon>
        <taxon>Actinomycetota</taxon>
        <taxon>Actinomycetes</taxon>
        <taxon>Streptosporangiales</taxon>
        <taxon>Streptosporangiaceae</taxon>
        <taxon>Sinosporangium</taxon>
    </lineage>
</organism>
<accession>A0A919RCG2</accession>
<dbReference type="AlphaFoldDB" id="A0A919RCG2"/>
<sequence>MAQASRTKEEQRLSTRRALVAEARRLFAARGYSAVSLAEIVRGALVTKGALYHQFESKADLFRAVVERVQEEVGARVAASAEAVDHPLGRLVAGCEAFLLAGRDPEVQQIMLIDAPAVLGWNEWRAMDERHSARHLTEALTHLVEAGVIAEQPIEPLVRLLSGAMNEAALWLARSSDPGDLRATVSALTSMVESLRRS</sequence>
<protein>
    <submittedName>
        <fullName evidence="6">TetR family transcriptional regulator</fullName>
    </submittedName>
</protein>
<evidence type="ECO:0000259" key="5">
    <source>
        <dbReference type="PROSITE" id="PS50977"/>
    </source>
</evidence>
<dbReference type="PRINTS" id="PR00455">
    <property type="entry name" value="HTHTETR"/>
</dbReference>
<evidence type="ECO:0000313" key="7">
    <source>
        <dbReference type="Proteomes" id="UP000606172"/>
    </source>
</evidence>
<evidence type="ECO:0000313" key="6">
    <source>
        <dbReference type="EMBL" id="GII91348.1"/>
    </source>
</evidence>
<dbReference type="PANTHER" id="PTHR30055:SF234">
    <property type="entry name" value="HTH-TYPE TRANSCRIPTIONAL REGULATOR BETI"/>
    <property type="match status" value="1"/>
</dbReference>
<keyword evidence="1" id="KW-0805">Transcription regulation</keyword>
<dbReference type="InterPro" id="IPR050109">
    <property type="entry name" value="HTH-type_TetR-like_transc_reg"/>
</dbReference>
<dbReference type="InterPro" id="IPR009057">
    <property type="entry name" value="Homeodomain-like_sf"/>
</dbReference>
<keyword evidence="2 4" id="KW-0238">DNA-binding</keyword>
<keyword evidence="7" id="KW-1185">Reference proteome</keyword>
<dbReference type="EMBL" id="BOOW01000009">
    <property type="protein sequence ID" value="GII91348.1"/>
    <property type="molecule type" value="Genomic_DNA"/>
</dbReference>
<gene>
    <name evidence="6" type="ORF">Ssi02_15790</name>
</gene>
<name>A0A919RCG2_9ACTN</name>
<evidence type="ECO:0000256" key="3">
    <source>
        <dbReference type="ARBA" id="ARBA00023163"/>
    </source>
</evidence>
<evidence type="ECO:0000256" key="4">
    <source>
        <dbReference type="PROSITE-ProRule" id="PRU00335"/>
    </source>
</evidence>
<dbReference type="GO" id="GO:0000976">
    <property type="term" value="F:transcription cis-regulatory region binding"/>
    <property type="evidence" value="ECO:0007669"/>
    <property type="project" value="TreeGrafter"/>
</dbReference>
<keyword evidence="3" id="KW-0804">Transcription</keyword>
<feature type="DNA-binding region" description="H-T-H motif" evidence="4">
    <location>
        <begin position="36"/>
        <end position="55"/>
    </location>
</feature>
<dbReference type="PANTHER" id="PTHR30055">
    <property type="entry name" value="HTH-TYPE TRANSCRIPTIONAL REGULATOR RUTR"/>
    <property type="match status" value="1"/>
</dbReference>
<dbReference type="RefSeq" id="WP_204022682.1">
    <property type="nucleotide sequence ID" value="NZ_BOOW01000009.1"/>
</dbReference>
<dbReference type="InterPro" id="IPR001647">
    <property type="entry name" value="HTH_TetR"/>
</dbReference>
<dbReference type="Gene3D" id="1.10.357.10">
    <property type="entry name" value="Tetracycline Repressor, domain 2"/>
    <property type="match status" value="1"/>
</dbReference>
<dbReference type="PROSITE" id="PS50977">
    <property type="entry name" value="HTH_TETR_2"/>
    <property type="match status" value="1"/>
</dbReference>
<dbReference type="InterPro" id="IPR049484">
    <property type="entry name" value="Rv0078-like_C"/>
</dbReference>
<proteinExistence type="predicted"/>
<evidence type="ECO:0000256" key="1">
    <source>
        <dbReference type="ARBA" id="ARBA00023015"/>
    </source>
</evidence>
<dbReference type="Pfam" id="PF21351">
    <property type="entry name" value="TetR_C_41"/>
    <property type="match status" value="1"/>
</dbReference>